<dbReference type="Proteomes" id="UP000823775">
    <property type="component" value="Unassembled WGS sequence"/>
</dbReference>
<protein>
    <submittedName>
        <fullName evidence="1">Uncharacterized protein</fullName>
    </submittedName>
</protein>
<sequence length="219" mass="25494">MSFIEARDASELLYYELCDAEALCWPNLYLDKLEVWTNPRQYILGVRRLGFGLSFNHLYRVVEARCDLVVVMIAGGPKVELGLEVPTSQVVILFYEPTSVVVCCLLYVSSCRDAELRKAPDWSSLVLYLSNYKAKLHDCVFKWSMPDRGRIKYNSDRAIKGNPGRSSYRFWLRDYRRDFVYAQTKKICITSNIEAEAIEIMKALRYCFHTRTAECLHRD</sequence>
<evidence type="ECO:0000313" key="2">
    <source>
        <dbReference type="Proteomes" id="UP000823775"/>
    </source>
</evidence>
<evidence type="ECO:0000313" key="1">
    <source>
        <dbReference type="EMBL" id="MCE3216786.1"/>
    </source>
</evidence>
<gene>
    <name evidence="1" type="ORF">HAX54_008043</name>
</gene>
<name>A0ABS8WZ27_DATST</name>
<accession>A0ABS8WZ27</accession>
<keyword evidence="2" id="KW-1185">Reference proteome</keyword>
<comment type="caution">
    <text evidence="1">The sequence shown here is derived from an EMBL/GenBank/DDBJ whole genome shotgun (WGS) entry which is preliminary data.</text>
</comment>
<organism evidence="1 2">
    <name type="scientific">Datura stramonium</name>
    <name type="common">Jimsonweed</name>
    <name type="synonym">Common thornapple</name>
    <dbReference type="NCBI Taxonomy" id="4076"/>
    <lineage>
        <taxon>Eukaryota</taxon>
        <taxon>Viridiplantae</taxon>
        <taxon>Streptophyta</taxon>
        <taxon>Embryophyta</taxon>
        <taxon>Tracheophyta</taxon>
        <taxon>Spermatophyta</taxon>
        <taxon>Magnoliopsida</taxon>
        <taxon>eudicotyledons</taxon>
        <taxon>Gunneridae</taxon>
        <taxon>Pentapetalae</taxon>
        <taxon>asterids</taxon>
        <taxon>lamiids</taxon>
        <taxon>Solanales</taxon>
        <taxon>Solanaceae</taxon>
        <taxon>Solanoideae</taxon>
        <taxon>Datureae</taxon>
        <taxon>Datura</taxon>
    </lineage>
</organism>
<proteinExistence type="predicted"/>
<dbReference type="EMBL" id="JACEIK010014143">
    <property type="protein sequence ID" value="MCE3216786.1"/>
    <property type="molecule type" value="Genomic_DNA"/>
</dbReference>
<reference evidence="1 2" key="1">
    <citation type="journal article" date="2021" name="BMC Genomics">
        <title>Datura genome reveals duplications of psychoactive alkaloid biosynthetic genes and high mutation rate following tissue culture.</title>
        <authorList>
            <person name="Rajewski A."/>
            <person name="Carter-House D."/>
            <person name="Stajich J."/>
            <person name="Litt A."/>
        </authorList>
    </citation>
    <scope>NUCLEOTIDE SEQUENCE [LARGE SCALE GENOMIC DNA]</scope>
    <source>
        <strain evidence="1">AR-01</strain>
    </source>
</reference>